<dbReference type="Gene3D" id="3.30.60.30">
    <property type="match status" value="1"/>
</dbReference>
<dbReference type="OrthoDB" id="8028076at2759"/>
<dbReference type="AlphaFoldDB" id="A0A6P8Y5G2"/>
<keyword evidence="1" id="KW-0732">Signal</keyword>
<organism evidence="2 3">
    <name type="scientific">Drosophila albomicans</name>
    <name type="common">Fruit fly</name>
    <dbReference type="NCBI Taxonomy" id="7291"/>
    <lineage>
        <taxon>Eukaryota</taxon>
        <taxon>Metazoa</taxon>
        <taxon>Ecdysozoa</taxon>
        <taxon>Arthropoda</taxon>
        <taxon>Hexapoda</taxon>
        <taxon>Insecta</taxon>
        <taxon>Pterygota</taxon>
        <taxon>Neoptera</taxon>
        <taxon>Endopterygota</taxon>
        <taxon>Diptera</taxon>
        <taxon>Brachycera</taxon>
        <taxon>Muscomorpha</taxon>
        <taxon>Ephydroidea</taxon>
        <taxon>Drosophilidae</taxon>
        <taxon>Drosophila</taxon>
    </lineage>
</organism>
<gene>
    <name evidence="3" type="primary">LOC117567792</name>
</gene>
<dbReference type="Proteomes" id="UP000515160">
    <property type="component" value="Chromosome 3"/>
</dbReference>
<name>A0A6P8Y5G2_DROAB</name>
<evidence type="ECO:0000256" key="1">
    <source>
        <dbReference type="SAM" id="SignalP"/>
    </source>
</evidence>
<feature type="signal peptide" evidence="1">
    <location>
        <begin position="1"/>
        <end position="19"/>
    </location>
</feature>
<sequence length="120" mass="13522">MKHFSPLCLFLVTLAVANASVLPVKRNHLPAVNQQGEVVWLDEMSHSVPDKCDFSCTDQDLSVCAHNGQCLQLFTSRCTMAAYNCRNPQKRFNIVENYKCILGYVPLCSPEERKELGITM</sequence>
<dbReference type="RefSeq" id="XP_034103907.1">
    <property type="nucleotide sequence ID" value="XM_034248016.2"/>
</dbReference>
<proteinExistence type="predicted"/>
<keyword evidence="2" id="KW-1185">Reference proteome</keyword>
<accession>A0A6P8Y5G2</accession>
<evidence type="ECO:0000313" key="2">
    <source>
        <dbReference type="Proteomes" id="UP000515160"/>
    </source>
</evidence>
<reference evidence="3" key="1">
    <citation type="submission" date="2025-08" db="UniProtKB">
        <authorList>
            <consortium name="RefSeq"/>
        </authorList>
    </citation>
    <scope>IDENTIFICATION</scope>
    <source>
        <strain evidence="3">15112-1751.03</strain>
        <tissue evidence="3">Whole Adult</tissue>
    </source>
</reference>
<evidence type="ECO:0000313" key="3">
    <source>
        <dbReference type="RefSeq" id="XP_034103907.1"/>
    </source>
</evidence>
<feature type="chain" id="PRO_5028385525" evidence="1">
    <location>
        <begin position="20"/>
        <end position="120"/>
    </location>
</feature>
<protein>
    <submittedName>
        <fullName evidence="3">Uncharacterized protein LOC117567792</fullName>
    </submittedName>
</protein>
<dbReference type="GeneID" id="117567792"/>